<keyword evidence="2" id="KW-1185">Reference proteome</keyword>
<organism evidence="1 2">
    <name type="scientific">Tigriopus californicus</name>
    <name type="common">Marine copepod</name>
    <dbReference type="NCBI Taxonomy" id="6832"/>
    <lineage>
        <taxon>Eukaryota</taxon>
        <taxon>Metazoa</taxon>
        <taxon>Ecdysozoa</taxon>
        <taxon>Arthropoda</taxon>
        <taxon>Crustacea</taxon>
        <taxon>Multicrustacea</taxon>
        <taxon>Hexanauplia</taxon>
        <taxon>Copepoda</taxon>
        <taxon>Harpacticoida</taxon>
        <taxon>Harpacticidae</taxon>
        <taxon>Tigriopus</taxon>
    </lineage>
</organism>
<dbReference type="EMBL" id="VCGU01000001">
    <property type="protein sequence ID" value="TRY80296.1"/>
    <property type="molecule type" value="Genomic_DNA"/>
</dbReference>
<accession>A0A553PRI8</accession>
<sequence>SPLKASCFQNASSCSLCFTCNSDVMHNFPRHFDSNDEIEDAIVENINLGNDKMTHSMTEGRNTLWDREFPPAQSPISQTRFIPKEFLDKIINIPEEFKDSFGRVIKQVISSCERFSNAITNRFKHDGATERLLKTMEWGQTLVDIWQFSSGVLPTRESLWKQEDWLDTLVAPLFKDGADPDSNWTKVRNHLGQQATFNAQSLLEKGQKRALGLASPQSESLVQKNGTLIGDVFEKDVFKVLKDVKDKYPKWITIFCGLEVLGVEQCRNEFDFLIFLGQAQTIIYVECKYTLRDEIAKKIQKQSANAFHYLKKHLPVKEGWEFLTWACYEEQTQCSICSSCQPFLVTISTLGTALDQVMKGNDLHTIDDEAQRVYENLVKTYLFHASTNKQLFESDRVSKHQLKTLGFPSQDIILWNLNQLTVLQKDPRRMILKSHGTFGTGKTELLKTKMAKLAEKPRNCVAFLAARKSAFAYTNALLLTKWLQFQFRLQSNVKAAELKPGQKIEQVLIKMFPDCHKDPNQIHVFIDEASKDNRDQIFEFLASLPKESENIIWIVDKDAEEMEIPPEQDFVIEKGLVLNLRNSEDVQNTIPFIAENQSPFLDYDDEEVAQRMCADDEEWTRSVENFDEFEIDRYAKLVPGPEWTNVLSYIYYYYSLDEFRAEYLDRHPKLGRKTTIKQYNVIQEKSNKSDNFSYPLLLRLQIPDEWRTSYWIELKGQPVPKGHPLASRLEREVVDVVELVLSKLVWKWSAWGPKNKGRIAWSDILIAEIFRSYRLNVDLAPFFDFHRLFSMWSRIWEELNQNQLHRDSRELDSESYDRFRKDLLDKCLKIRVTMAQSDLHKIITILASYVTDPQFGHWSLIKILLSNLLLMNQNFGQDTPKHRTVLGESFGDMARSAQVATDPSMESYWEDIVVPDTTDSQSQSRSSRLQRYLNQFHKESDIAKLRQQLKKTGNFEDRVALSKLHMPLVDILWQESTFVVWRKVLFKNFPHCVQESWFQELTSFQKQLEVRKDDLIQARGSKSLFIQPMDELVESLEQQQPSDKTEVEPILTAALIFLVRQPNCRHSKWLTTWLGCRRIYYYMRQKSLNGKRPKTKTKIFIDLAHLLEMKKELDQTMSWYMDH</sequence>
<dbReference type="AlphaFoldDB" id="A0A553PRI8"/>
<gene>
    <name evidence="1" type="ORF">TCAL_04312</name>
</gene>
<proteinExistence type="predicted"/>
<reference evidence="1 2" key="1">
    <citation type="journal article" date="2018" name="Nat. Ecol. Evol.">
        <title>Genomic signatures of mitonuclear coevolution across populations of Tigriopus californicus.</title>
        <authorList>
            <person name="Barreto F.S."/>
            <person name="Watson E.T."/>
            <person name="Lima T.G."/>
            <person name="Willett C.S."/>
            <person name="Edmands S."/>
            <person name="Li W."/>
            <person name="Burton R.S."/>
        </authorList>
    </citation>
    <scope>NUCLEOTIDE SEQUENCE [LARGE SCALE GENOMIC DNA]</scope>
    <source>
        <strain evidence="1 2">San Diego</strain>
    </source>
</reference>
<dbReference type="Proteomes" id="UP000318571">
    <property type="component" value="Chromosome 12"/>
</dbReference>
<feature type="non-terminal residue" evidence="1">
    <location>
        <position position="1"/>
    </location>
</feature>
<name>A0A553PRI8_TIGCA</name>
<evidence type="ECO:0000313" key="2">
    <source>
        <dbReference type="Proteomes" id="UP000318571"/>
    </source>
</evidence>
<comment type="caution">
    <text evidence="1">The sequence shown here is derived from an EMBL/GenBank/DDBJ whole genome shotgun (WGS) entry which is preliminary data.</text>
</comment>
<evidence type="ECO:0000313" key="1">
    <source>
        <dbReference type="EMBL" id="TRY80296.1"/>
    </source>
</evidence>
<protein>
    <submittedName>
        <fullName evidence="1">Uncharacterized protein</fullName>
    </submittedName>
</protein>